<protein>
    <submittedName>
        <fullName evidence="1">Uncharacterized protein</fullName>
    </submittedName>
</protein>
<organism evidence="1 2">
    <name type="scientific">Alternaria atra</name>
    <dbReference type="NCBI Taxonomy" id="119953"/>
    <lineage>
        <taxon>Eukaryota</taxon>
        <taxon>Fungi</taxon>
        <taxon>Dikarya</taxon>
        <taxon>Ascomycota</taxon>
        <taxon>Pezizomycotina</taxon>
        <taxon>Dothideomycetes</taxon>
        <taxon>Pleosporomycetidae</taxon>
        <taxon>Pleosporales</taxon>
        <taxon>Pleosporineae</taxon>
        <taxon>Pleosporaceae</taxon>
        <taxon>Alternaria</taxon>
        <taxon>Alternaria sect. Ulocladioides</taxon>
    </lineage>
</organism>
<comment type="caution">
    <text evidence="1">The sequence shown here is derived from an EMBL/GenBank/DDBJ whole genome shotgun (WGS) entry which is preliminary data.</text>
</comment>
<keyword evidence="2" id="KW-1185">Reference proteome</keyword>
<dbReference type="EMBL" id="CAJRGZ010000027">
    <property type="protein sequence ID" value="CAG5182834.1"/>
    <property type="molecule type" value="Genomic_DNA"/>
</dbReference>
<dbReference type="AlphaFoldDB" id="A0A8J2IDY0"/>
<evidence type="ECO:0000313" key="1">
    <source>
        <dbReference type="EMBL" id="CAG5182834.1"/>
    </source>
</evidence>
<dbReference type="GeneID" id="67010510"/>
<gene>
    <name evidence="1" type="ORF">ALTATR162_LOCUS10358</name>
</gene>
<reference evidence="1" key="1">
    <citation type="submission" date="2021-05" db="EMBL/GenBank/DDBJ databases">
        <authorList>
            <person name="Stam R."/>
        </authorList>
    </citation>
    <scope>NUCLEOTIDE SEQUENCE</scope>
    <source>
        <strain evidence="1">CS162</strain>
    </source>
</reference>
<dbReference type="Proteomes" id="UP000676310">
    <property type="component" value="Unassembled WGS sequence"/>
</dbReference>
<evidence type="ECO:0000313" key="2">
    <source>
        <dbReference type="Proteomes" id="UP000676310"/>
    </source>
</evidence>
<sequence>MCTLQYSTILYIRPIISVFRRLSNVLVSMRSRHFRLETNTRKLSLWIVDKRSVFLWGVYRLVFCSCGSSCDESAATAAAAAASSGTESKGDSLCASLPAVADLLNPED</sequence>
<proteinExistence type="predicted"/>
<name>A0A8J2IDY0_9PLEO</name>
<dbReference type="RefSeq" id="XP_043173929.1">
    <property type="nucleotide sequence ID" value="XM_043317994.1"/>
</dbReference>
<accession>A0A8J2IDY0</accession>